<evidence type="ECO:0000313" key="9">
    <source>
        <dbReference type="Proteomes" id="UP000291078"/>
    </source>
</evidence>
<evidence type="ECO:0000256" key="6">
    <source>
        <dbReference type="SAM" id="MobiDB-lite"/>
    </source>
</evidence>
<keyword evidence="2" id="KW-0547">Nucleotide-binding</keyword>
<dbReference type="PANTHER" id="PTHR43788">
    <property type="entry name" value="DNA2/NAM7 HELICASE FAMILY MEMBER"/>
    <property type="match status" value="1"/>
</dbReference>
<evidence type="ECO:0000256" key="3">
    <source>
        <dbReference type="ARBA" id="ARBA00022801"/>
    </source>
</evidence>
<dbReference type="Pfam" id="PF13087">
    <property type="entry name" value="AAA_12"/>
    <property type="match status" value="1"/>
</dbReference>
<organism evidence="8 9">
    <name type="scientific">Cupriavidus agavae</name>
    <dbReference type="NCBI Taxonomy" id="1001822"/>
    <lineage>
        <taxon>Bacteria</taxon>
        <taxon>Pseudomonadati</taxon>
        <taxon>Pseudomonadota</taxon>
        <taxon>Betaproteobacteria</taxon>
        <taxon>Burkholderiales</taxon>
        <taxon>Burkholderiaceae</taxon>
        <taxon>Cupriavidus</taxon>
    </lineage>
</organism>
<dbReference type="Proteomes" id="UP000291078">
    <property type="component" value="Unassembled WGS sequence"/>
</dbReference>
<keyword evidence="3" id="KW-0378">Hydrolase</keyword>
<accession>A0A4Q7RP79</accession>
<dbReference type="PANTHER" id="PTHR43788:SF8">
    <property type="entry name" value="DNA-BINDING PROTEIN SMUBP-2"/>
    <property type="match status" value="1"/>
</dbReference>
<dbReference type="RefSeq" id="WP_130392842.1">
    <property type="nucleotide sequence ID" value="NZ_SGXM01000006.1"/>
</dbReference>
<dbReference type="GO" id="GO:0043139">
    <property type="term" value="F:5'-3' DNA helicase activity"/>
    <property type="evidence" value="ECO:0007669"/>
    <property type="project" value="TreeGrafter"/>
</dbReference>
<dbReference type="EMBL" id="SGXM01000006">
    <property type="protein sequence ID" value="RZT35443.1"/>
    <property type="molecule type" value="Genomic_DNA"/>
</dbReference>
<proteinExistence type="inferred from homology"/>
<comment type="similarity">
    <text evidence="1">Belongs to the DNA2/NAM7 helicase family.</text>
</comment>
<dbReference type="SMART" id="SM00382">
    <property type="entry name" value="AAA"/>
    <property type="match status" value="1"/>
</dbReference>
<dbReference type="InterPro" id="IPR003593">
    <property type="entry name" value="AAA+_ATPase"/>
</dbReference>
<dbReference type="Gene3D" id="3.40.50.300">
    <property type="entry name" value="P-loop containing nucleotide triphosphate hydrolases"/>
    <property type="match status" value="3"/>
</dbReference>
<dbReference type="InterPro" id="IPR041679">
    <property type="entry name" value="DNA2/NAM7-like_C"/>
</dbReference>
<dbReference type="SUPFAM" id="SSF52540">
    <property type="entry name" value="P-loop containing nucleoside triphosphate hydrolases"/>
    <property type="match status" value="1"/>
</dbReference>
<dbReference type="InterPro" id="IPR050534">
    <property type="entry name" value="Coronavir_polyprotein_1ab"/>
</dbReference>
<dbReference type="Pfam" id="PF13086">
    <property type="entry name" value="AAA_11"/>
    <property type="match status" value="2"/>
</dbReference>
<dbReference type="InterPro" id="IPR027417">
    <property type="entry name" value="P-loop_NTPase"/>
</dbReference>
<feature type="region of interest" description="Disordered" evidence="6">
    <location>
        <begin position="1421"/>
        <end position="1447"/>
    </location>
</feature>
<dbReference type="OrthoDB" id="9757917at2"/>
<evidence type="ECO:0000256" key="4">
    <source>
        <dbReference type="ARBA" id="ARBA00022806"/>
    </source>
</evidence>
<protein>
    <submittedName>
        <fullName evidence="8">AAA domain-containing protein</fullName>
    </submittedName>
</protein>
<dbReference type="GO" id="GO:0005524">
    <property type="term" value="F:ATP binding"/>
    <property type="evidence" value="ECO:0007669"/>
    <property type="project" value="UniProtKB-KW"/>
</dbReference>
<sequence length="1447" mass="162317">MDDHKLSEIAIRVSRYFRDFLQSDFKRAQTPRRRIVLTSDTGFRAGMRTAPYPALDLELWALLSKPTGEELTLPMTPRRYTRPVSASLRKVIQEQIHAIPETALVSVRNAVIEFARSTYTSAVENPEQWIDSVQEELAKEVGAQVIRPLVAHLDGPLRQQAYSVIDSLLAAESDLTARVCGDLNRVLPEVLAKLLATTDDTALVDAAINFLNMEGMRAGLQAFFENFVAADAYLEFRDIETYVATGDSMQLYLYLGALKYRNAQYPLFFVPVHVTRSEDGSGYSLKIVNHLYANRSAIDFVLQELGAGLKREWVSPITERITYITPQQSIFEIVRTLFRKVANATDLGGQIDFSSAASEVATASVSLSSALYLAAYERSDEALINDYEEMIDQFNRGGSNVADLFKGLVEGVLMGNAGSIRAEVEDEWEKLPLVERMVFDSPIPLNEEQRKVLLAVRNPKGKIVVVEGPPGTGKSHAITAIAADCAFNNKSCLVLSDKTEALDVVVSKLSDAMSRVRHDRDFPNPILRLGQQNANFRKLTSNATVTQIGAYAKATRANREALDAEREMRTTELKQSIDKTVEVLGQVRIAALQQMHQHEFELADRAPNILGEIRKVSDSSLLPELAAIVEQSEVLQKYVAQLIADGADDATALRERVRLDACMSTTAPRAESTSWNLFDKLTPEQVRAIQDLLVKYQHLRMPMFGYLFRGARVRELEARLNQLPTSRPLFLKQDAFALYDLVVGANLLQRALEAEKLDAHFALAYQRLARGEEPSQAAAIALKAFGALQKANPAIFDALMALPKADARLWVLAIVFLREWLENHAAFAKAPAFDYVGTKDSLERLNTSIMNSHVDARLIKFMDEHRADARALAGVIASGQKFPEEKFASVRNSFPVIVASIREFGEFMPLAPDLFDVVVIDEASQVSVAQALPALLRAKKIVVLGDSKQFSNVKSSNASIATNDKYRADLVNHFRSEISDKADALERLSMFDVKRSILEFCNLGASYSVMLRKHFRSYKELIGYSSSTFYGHQLQAIKIRGVPVDEVIQFDEVDTEDYRCTRGVNEAEGNFILEQLLELIEEEDPPTVGVITPFREQQTYLSKLLFGHARGREFEDKLRLKVMTFDSCQGEERNIIMYSMVATPGNDALNFIFPVALENAQESVEDKLKVQRLNVGFSRAQEMVWFVHSMPLSEYKGAIGQALNYYADALERGAASADQTDASSPMEAKVLDWIQQTPFVQEHQGEIEIIPQFPVGDYLRQLDPTYEHPAWRVDFLVIYRTEKGPMHIVIEYDGFEFHFQKGRQIHVGNHQRYLNSADVERQLTLESYGYRFLRINRFNLGVDPILTLSGRLVDLVEMALGETISESVADLQKQAAGLASKEMKACSRCEEIFSLSKFYDPALKSGQGGYGRVCMPCKDTDANPRNNRAGGKRRWSKTKTRSYRRWA</sequence>
<feature type="domain" description="AAA+ ATPase" evidence="7">
    <location>
        <begin position="460"/>
        <end position="815"/>
    </location>
</feature>
<dbReference type="InterPro" id="IPR041677">
    <property type="entry name" value="DNA2/NAM7_AAA_11"/>
</dbReference>
<evidence type="ECO:0000256" key="5">
    <source>
        <dbReference type="ARBA" id="ARBA00022840"/>
    </source>
</evidence>
<keyword evidence="4" id="KW-0347">Helicase</keyword>
<keyword evidence="9" id="KW-1185">Reference proteome</keyword>
<evidence type="ECO:0000313" key="8">
    <source>
        <dbReference type="EMBL" id="RZT35443.1"/>
    </source>
</evidence>
<keyword evidence="5" id="KW-0067">ATP-binding</keyword>
<comment type="caution">
    <text evidence="8">The sequence shown here is derived from an EMBL/GenBank/DDBJ whole genome shotgun (WGS) entry which is preliminary data.</text>
</comment>
<name>A0A4Q7RP79_9BURK</name>
<gene>
    <name evidence="8" type="ORF">EV147_3884</name>
</gene>
<evidence type="ECO:0000259" key="7">
    <source>
        <dbReference type="SMART" id="SM00382"/>
    </source>
</evidence>
<reference evidence="8 9" key="1">
    <citation type="journal article" date="2015" name="Stand. Genomic Sci.">
        <title>Genomic Encyclopedia of Bacterial and Archaeal Type Strains, Phase III: the genomes of soil and plant-associated and newly described type strains.</title>
        <authorList>
            <person name="Whitman W.B."/>
            <person name="Woyke T."/>
            <person name="Klenk H.P."/>
            <person name="Zhou Y."/>
            <person name="Lilburn T.G."/>
            <person name="Beck B.J."/>
            <person name="De Vos P."/>
            <person name="Vandamme P."/>
            <person name="Eisen J.A."/>
            <person name="Garrity G."/>
            <person name="Hugenholtz P."/>
            <person name="Kyrpides N.C."/>
        </authorList>
    </citation>
    <scope>NUCLEOTIDE SEQUENCE [LARGE SCALE GENOMIC DNA]</scope>
    <source>
        <strain evidence="8 9">ASC-9842</strain>
    </source>
</reference>
<dbReference type="GO" id="GO:0016787">
    <property type="term" value="F:hydrolase activity"/>
    <property type="evidence" value="ECO:0007669"/>
    <property type="project" value="UniProtKB-KW"/>
</dbReference>
<feature type="compositionally biased region" description="Basic residues" evidence="6">
    <location>
        <begin position="1430"/>
        <end position="1447"/>
    </location>
</feature>
<evidence type="ECO:0000256" key="1">
    <source>
        <dbReference type="ARBA" id="ARBA00007913"/>
    </source>
</evidence>
<evidence type="ECO:0000256" key="2">
    <source>
        <dbReference type="ARBA" id="ARBA00022741"/>
    </source>
</evidence>